<comment type="caution">
    <text evidence="1">The sequence shown here is derived from an EMBL/GenBank/DDBJ whole genome shotgun (WGS) entry which is preliminary data.</text>
</comment>
<keyword evidence="2" id="KW-1185">Reference proteome</keyword>
<gene>
    <name evidence="1" type="ORF">P4706_28370</name>
</gene>
<name>A0AAW9NPG3_9BACI</name>
<evidence type="ECO:0000313" key="2">
    <source>
        <dbReference type="Proteomes" id="UP001307168"/>
    </source>
</evidence>
<dbReference type="Proteomes" id="UP001307168">
    <property type="component" value="Unassembled WGS sequence"/>
</dbReference>
<sequence length="117" mass="13038">MLKIIALGFEQGEIQPNENYIFAIHKPGVTEGMTNKEYYKKCRSFAEDADVILLKNKQENLAEDEVVILYSAYSNSTPIFGVGTPISSPLVGAVYSNAFLTVDDVIDHLNVHYLPQL</sequence>
<proteinExistence type="predicted"/>
<dbReference type="AlphaFoldDB" id="A0AAW9NPG3"/>
<evidence type="ECO:0000313" key="1">
    <source>
        <dbReference type="EMBL" id="MEC0276910.1"/>
    </source>
</evidence>
<reference evidence="1 2" key="1">
    <citation type="submission" date="2023-03" db="EMBL/GenBank/DDBJ databases">
        <title>Bacillus Genome Sequencing.</title>
        <authorList>
            <person name="Dunlap C."/>
        </authorList>
    </citation>
    <scope>NUCLEOTIDE SEQUENCE [LARGE SCALE GENOMIC DNA]</scope>
    <source>
        <strain evidence="1 2">B-41290</strain>
    </source>
</reference>
<protein>
    <submittedName>
        <fullName evidence="1">Uncharacterized protein</fullName>
    </submittedName>
</protein>
<accession>A0AAW9NPG3</accession>
<dbReference type="EMBL" id="JARNBH010000042">
    <property type="protein sequence ID" value="MEC0276910.1"/>
    <property type="molecule type" value="Genomic_DNA"/>
</dbReference>
<organism evidence="1 2">
    <name type="scientific">Peribacillus castrilensis</name>
    <dbReference type="NCBI Taxonomy" id="2897690"/>
    <lineage>
        <taxon>Bacteria</taxon>
        <taxon>Bacillati</taxon>
        <taxon>Bacillota</taxon>
        <taxon>Bacilli</taxon>
        <taxon>Bacillales</taxon>
        <taxon>Bacillaceae</taxon>
        <taxon>Peribacillus</taxon>
    </lineage>
</organism>
<dbReference type="RefSeq" id="WP_367408450.1">
    <property type="nucleotide sequence ID" value="NZ_JARNBH010000042.1"/>
</dbReference>